<evidence type="ECO:0000256" key="1">
    <source>
        <dbReference type="SAM" id="MobiDB-lite"/>
    </source>
</evidence>
<evidence type="ECO:0000313" key="3">
    <source>
        <dbReference type="EMBL" id="KAK3265895.1"/>
    </source>
</evidence>
<feature type="compositionally biased region" description="Pro residues" evidence="1">
    <location>
        <begin position="235"/>
        <end position="245"/>
    </location>
</feature>
<evidence type="ECO:0000313" key="4">
    <source>
        <dbReference type="Proteomes" id="UP001190700"/>
    </source>
</evidence>
<accession>A0AAE0KZ82</accession>
<evidence type="ECO:0000256" key="2">
    <source>
        <dbReference type="SAM" id="SignalP"/>
    </source>
</evidence>
<comment type="caution">
    <text evidence="3">The sequence shown here is derived from an EMBL/GenBank/DDBJ whole genome shotgun (WGS) entry which is preliminary data.</text>
</comment>
<sequence length="245" mass="26267">MPLQPQACVGYTRPPRCWLLACLFLLPGLLHNSRAAASGASSRHLADHECGEDDHAVYLGVRTTDTAASMQWFILEFGRDSDGDFSLDAAVDSSSQLALAYENDKDYLHTLCLPAATDYLFLMIGQEAVGWNGGYAVVREDDCHFLGGGEMMGTVPQGEESARFFFTTANETCRSRRDTEAPTAPPTITPTEAPSTMFPTTGMPTTTSPTTLLPTASPITEMPTTNSPTGAPIISSPPPPPPLRP</sequence>
<dbReference type="EMBL" id="LGRX02013610">
    <property type="protein sequence ID" value="KAK3265895.1"/>
    <property type="molecule type" value="Genomic_DNA"/>
</dbReference>
<protein>
    <submittedName>
        <fullName evidence="3">Uncharacterized protein</fullName>
    </submittedName>
</protein>
<feature type="signal peptide" evidence="2">
    <location>
        <begin position="1"/>
        <end position="35"/>
    </location>
</feature>
<keyword evidence="2" id="KW-0732">Signal</keyword>
<name>A0AAE0KZ82_9CHLO</name>
<proteinExistence type="predicted"/>
<feature type="compositionally biased region" description="Low complexity" evidence="1">
    <location>
        <begin position="189"/>
        <end position="220"/>
    </location>
</feature>
<dbReference type="AlphaFoldDB" id="A0AAE0KZ82"/>
<gene>
    <name evidence="3" type="ORF">CYMTET_25454</name>
</gene>
<reference evidence="3 4" key="1">
    <citation type="journal article" date="2015" name="Genome Biol. Evol.">
        <title>Comparative Genomics of a Bacterivorous Green Alga Reveals Evolutionary Causalities and Consequences of Phago-Mixotrophic Mode of Nutrition.</title>
        <authorList>
            <person name="Burns J.A."/>
            <person name="Paasch A."/>
            <person name="Narechania A."/>
            <person name="Kim E."/>
        </authorList>
    </citation>
    <scope>NUCLEOTIDE SEQUENCE [LARGE SCALE GENOMIC DNA]</scope>
    <source>
        <strain evidence="3 4">PLY_AMNH</strain>
    </source>
</reference>
<keyword evidence="4" id="KW-1185">Reference proteome</keyword>
<organism evidence="3 4">
    <name type="scientific">Cymbomonas tetramitiformis</name>
    <dbReference type="NCBI Taxonomy" id="36881"/>
    <lineage>
        <taxon>Eukaryota</taxon>
        <taxon>Viridiplantae</taxon>
        <taxon>Chlorophyta</taxon>
        <taxon>Pyramimonadophyceae</taxon>
        <taxon>Pyramimonadales</taxon>
        <taxon>Pyramimonadaceae</taxon>
        <taxon>Cymbomonas</taxon>
    </lineage>
</organism>
<feature type="chain" id="PRO_5042171928" evidence="2">
    <location>
        <begin position="36"/>
        <end position="245"/>
    </location>
</feature>
<dbReference type="Proteomes" id="UP001190700">
    <property type="component" value="Unassembled WGS sequence"/>
</dbReference>
<feature type="region of interest" description="Disordered" evidence="1">
    <location>
        <begin position="173"/>
        <end position="245"/>
    </location>
</feature>